<organism evidence="1 2">
    <name type="scientific">Pluteus cervinus</name>
    <dbReference type="NCBI Taxonomy" id="181527"/>
    <lineage>
        <taxon>Eukaryota</taxon>
        <taxon>Fungi</taxon>
        <taxon>Dikarya</taxon>
        <taxon>Basidiomycota</taxon>
        <taxon>Agaricomycotina</taxon>
        <taxon>Agaricomycetes</taxon>
        <taxon>Agaricomycetidae</taxon>
        <taxon>Agaricales</taxon>
        <taxon>Pluteineae</taxon>
        <taxon>Pluteaceae</taxon>
        <taxon>Pluteus</taxon>
    </lineage>
</organism>
<gene>
    <name evidence="1" type="ORF">BDN72DRAFT_899202</name>
</gene>
<dbReference type="EMBL" id="ML208383">
    <property type="protein sequence ID" value="TFK67172.1"/>
    <property type="molecule type" value="Genomic_DNA"/>
</dbReference>
<evidence type="ECO:0000313" key="2">
    <source>
        <dbReference type="Proteomes" id="UP000308600"/>
    </source>
</evidence>
<sequence>MPKSSSSAGSDGSIVLPGLGLPLDVYQAADSNIRKFANALGHAWDAEVSFIPLREFTMMRLMNEMTDKIAWEEKIMNPEIAARWREEALNTPDTDITQAMVNWCMAEVQYKAEMLKKTNAVVVFTGDVVKSDTIVPDSVRLALVDAVKPLEDIPERMKDWHPRSNGTVLDLVHPSLFPVVYERTRALSYGGTTLEDCIALSGAGETLGTPEFLEDSEYESETGDVDIHEPFSSKFQWLPCEVDFSNGQTKITSYINNLHPHHHKHLYQLIEQIIGYAVPLWDITLTPQRKGYEHRIDYGSCEYEPKAPPDEEDRDEYWRKWEEWVEVREVILPDPGIFVPLPSFDDLDLKTNSEGRVRLREEFGKEGIQVIVKLANILLTPENPEYGGGTWHVEGQLNEHICASAIHYYSSSNITTSRLSFRQRVHHSYDDMNIGHGQDEKEWLSAVFGCEDETGEPIQDIGSVETREGRLITFPNHLQHKVEAFRLEDPTQPGYRKILALFLVDPQTRILSSRNIPCQRLDWWAEAIGNAGAKDTALDPFSRLPAEVQGQIFDKVEDFPISLDEAKILRLELMDERSIFGETQRVIKIAAYSP</sequence>
<name>A0ACD3ANU7_9AGAR</name>
<protein>
    <submittedName>
        <fullName evidence="1">Uncharacterized protein</fullName>
    </submittedName>
</protein>
<evidence type="ECO:0000313" key="1">
    <source>
        <dbReference type="EMBL" id="TFK67172.1"/>
    </source>
</evidence>
<keyword evidence="2" id="KW-1185">Reference proteome</keyword>
<reference evidence="1 2" key="1">
    <citation type="journal article" date="2019" name="Nat. Ecol. Evol.">
        <title>Megaphylogeny resolves global patterns of mushroom evolution.</title>
        <authorList>
            <person name="Varga T."/>
            <person name="Krizsan K."/>
            <person name="Foldi C."/>
            <person name="Dima B."/>
            <person name="Sanchez-Garcia M."/>
            <person name="Sanchez-Ramirez S."/>
            <person name="Szollosi G.J."/>
            <person name="Szarkandi J.G."/>
            <person name="Papp V."/>
            <person name="Albert L."/>
            <person name="Andreopoulos W."/>
            <person name="Angelini C."/>
            <person name="Antonin V."/>
            <person name="Barry K.W."/>
            <person name="Bougher N.L."/>
            <person name="Buchanan P."/>
            <person name="Buyck B."/>
            <person name="Bense V."/>
            <person name="Catcheside P."/>
            <person name="Chovatia M."/>
            <person name="Cooper J."/>
            <person name="Damon W."/>
            <person name="Desjardin D."/>
            <person name="Finy P."/>
            <person name="Geml J."/>
            <person name="Haridas S."/>
            <person name="Hughes K."/>
            <person name="Justo A."/>
            <person name="Karasinski D."/>
            <person name="Kautmanova I."/>
            <person name="Kiss B."/>
            <person name="Kocsube S."/>
            <person name="Kotiranta H."/>
            <person name="LaButti K.M."/>
            <person name="Lechner B.E."/>
            <person name="Liimatainen K."/>
            <person name="Lipzen A."/>
            <person name="Lukacs Z."/>
            <person name="Mihaltcheva S."/>
            <person name="Morgado L.N."/>
            <person name="Niskanen T."/>
            <person name="Noordeloos M.E."/>
            <person name="Ohm R.A."/>
            <person name="Ortiz-Santana B."/>
            <person name="Ovrebo C."/>
            <person name="Racz N."/>
            <person name="Riley R."/>
            <person name="Savchenko A."/>
            <person name="Shiryaev A."/>
            <person name="Soop K."/>
            <person name="Spirin V."/>
            <person name="Szebenyi C."/>
            <person name="Tomsovsky M."/>
            <person name="Tulloss R.E."/>
            <person name="Uehling J."/>
            <person name="Grigoriev I.V."/>
            <person name="Vagvolgyi C."/>
            <person name="Papp T."/>
            <person name="Martin F.M."/>
            <person name="Miettinen O."/>
            <person name="Hibbett D.S."/>
            <person name="Nagy L.G."/>
        </authorList>
    </citation>
    <scope>NUCLEOTIDE SEQUENCE [LARGE SCALE GENOMIC DNA]</scope>
    <source>
        <strain evidence="1 2">NL-1719</strain>
    </source>
</reference>
<accession>A0ACD3ANU7</accession>
<dbReference type="Proteomes" id="UP000308600">
    <property type="component" value="Unassembled WGS sequence"/>
</dbReference>
<proteinExistence type="predicted"/>